<dbReference type="RefSeq" id="WP_202082681.1">
    <property type="nucleotide sequence ID" value="NZ_JAERTZ010000012.1"/>
</dbReference>
<gene>
    <name evidence="1" type="ORF">JKV55_04710</name>
</gene>
<proteinExistence type="predicted"/>
<sequence>MNDAINLALENFRKTKQLQVELDKEIISLGELRNKLLQERGEKEQRVNTLLSADADSLIYGDSKTLKETGQLRAALLILDDRVTAIDNKIGYLKSQLADAYLATKSARDSFNSLYMEWLKSEAMRTIQTGLAEALKPAAGFIKVGKKILGNNVFESIERSFFESGMERFIIATLSELSRSSAISDVVLLPGAEEVVFQGFQPASLSHEEINLLGSPAGRHKLKMMNRTQ</sequence>
<dbReference type="EMBL" id="JAERTZ010000012">
    <property type="protein sequence ID" value="MBL1376640.1"/>
    <property type="molecule type" value="Genomic_DNA"/>
</dbReference>
<comment type="caution">
    <text evidence="1">The sequence shown here is derived from an EMBL/GenBank/DDBJ whole genome shotgun (WGS) entry which is preliminary data.</text>
</comment>
<name>A0ABS1QP53_9GAMM</name>
<reference evidence="2" key="1">
    <citation type="submission" date="2021-01" db="EMBL/GenBank/DDBJ databases">
        <title>Genome public.</title>
        <authorList>
            <person name="Liu C."/>
            <person name="Sun Q."/>
        </authorList>
    </citation>
    <scope>NUCLEOTIDE SEQUENCE [LARGE SCALE GENOMIC DNA]</scope>
    <source>
        <strain evidence="2">CGMCC 1.18722</strain>
    </source>
</reference>
<keyword evidence="2" id="KW-1185">Reference proteome</keyword>
<organism evidence="1 2">
    <name type="scientific">Zobellella iuensis</name>
    <dbReference type="NCBI Taxonomy" id="2803811"/>
    <lineage>
        <taxon>Bacteria</taxon>
        <taxon>Pseudomonadati</taxon>
        <taxon>Pseudomonadota</taxon>
        <taxon>Gammaproteobacteria</taxon>
        <taxon>Aeromonadales</taxon>
        <taxon>Aeromonadaceae</taxon>
        <taxon>Zobellella</taxon>
    </lineage>
</organism>
<evidence type="ECO:0000313" key="2">
    <source>
        <dbReference type="Proteomes" id="UP000638570"/>
    </source>
</evidence>
<dbReference type="Proteomes" id="UP000638570">
    <property type="component" value="Unassembled WGS sequence"/>
</dbReference>
<evidence type="ECO:0000313" key="1">
    <source>
        <dbReference type="EMBL" id="MBL1376640.1"/>
    </source>
</evidence>
<accession>A0ABS1QP53</accession>
<protein>
    <submittedName>
        <fullName evidence="1">Uncharacterized protein</fullName>
    </submittedName>
</protein>